<dbReference type="KEGG" id="pre:PCA10_25400"/>
<dbReference type="GO" id="GO:0005829">
    <property type="term" value="C:cytosol"/>
    <property type="evidence" value="ECO:0007669"/>
    <property type="project" value="TreeGrafter"/>
</dbReference>
<dbReference type="SUPFAM" id="SSF46689">
    <property type="entry name" value="Homeodomain-like"/>
    <property type="match status" value="1"/>
</dbReference>
<dbReference type="InterPro" id="IPR032687">
    <property type="entry name" value="AraC-type_N"/>
</dbReference>
<keyword evidence="3" id="KW-0804">Transcription</keyword>
<name>S6AER4_METRE</name>
<dbReference type="STRING" id="1245471.PCA10_25400"/>
<keyword evidence="2" id="KW-0238">DNA-binding</keyword>
<dbReference type="SMART" id="SM00342">
    <property type="entry name" value="HTH_ARAC"/>
    <property type="match status" value="1"/>
</dbReference>
<evidence type="ECO:0000256" key="1">
    <source>
        <dbReference type="ARBA" id="ARBA00023015"/>
    </source>
</evidence>
<dbReference type="InterPro" id="IPR009057">
    <property type="entry name" value="Homeodomain-like_sf"/>
</dbReference>
<keyword evidence="1" id="KW-0805">Transcription regulation</keyword>
<dbReference type="eggNOG" id="COG2207">
    <property type="taxonomic scope" value="Bacteria"/>
</dbReference>
<sequence length="342" mass="37779">MRPASTSAAFVSHVLSIAVQQGCDEDALCRQVGLSRTQLADPIQRIPMRQLRDLMALASEACGQAHFGLLVGATVRPGTYGCLGYVAMTSNTLGDAMGMIRRFGKIVFDSPSSQTRIAMDGERVTIEDCRITELEPYSALLQEAVLIGWTAFGRWLIGTNMPPLEVHMRHAALGAPEHYERFFGCPVQFNSHMNGLVFPEEMLRAPVLGADPRTHRSMLLEADVQLGRSYAPYSVIARVRAFLVEALPNGDASLESVARHLAMSPRTLQRKLAMENESFSLVLEAVRMELADHYLRCTESSVMDISLMLGYSQASAFSHAFRQFRGLSPADYRKFLAMAEDS</sequence>
<dbReference type="Pfam" id="PF12625">
    <property type="entry name" value="Arabinose_bd"/>
    <property type="match status" value="1"/>
</dbReference>
<dbReference type="RefSeq" id="WP_016492466.1">
    <property type="nucleotide sequence ID" value="NC_021499.1"/>
</dbReference>
<organism evidence="5 6">
    <name type="scientific">Metapseudomonas resinovorans NBRC 106553</name>
    <dbReference type="NCBI Taxonomy" id="1245471"/>
    <lineage>
        <taxon>Bacteria</taxon>
        <taxon>Pseudomonadati</taxon>
        <taxon>Pseudomonadota</taxon>
        <taxon>Gammaproteobacteria</taxon>
        <taxon>Pseudomonadales</taxon>
        <taxon>Pseudomonadaceae</taxon>
        <taxon>Metapseudomonas</taxon>
    </lineage>
</organism>
<dbReference type="PATRIC" id="fig|1245471.3.peg.2568"/>
<dbReference type="InterPro" id="IPR020449">
    <property type="entry name" value="Tscrpt_reg_AraC-type_HTH"/>
</dbReference>
<dbReference type="PANTHER" id="PTHR47894">
    <property type="entry name" value="HTH-TYPE TRANSCRIPTIONAL REGULATOR GADX"/>
    <property type="match status" value="1"/>
</dbReference>
<keyword evidence="6" id="KW-1185">Reference proteome</keyword>
<proteinExistence type="predicted"/>
<dbReference type="GO" id="GO:0003700">
    <property type="term" value="F:DNA-binding transcription factor activity"/>
    <property type="evidence" value="ECO:0007669"/>
    <property type="project" value="InterPro"/>
</dbReference>
<protein>
    <submittedName>
        <fullName evidence="5">Putative AraC family transcriptional regulator</fullName>
    </submittedName>
</protein>
<reference evidence="5 6" key="1">
    <citation type="journal article" date="2013" name="Genome Announc.">
        <title>Complete Genome Sequence of the Carbazole Degrader Pseudomonas resinovorans Strain CA10 (NBRC 106553).</title>
        <authorList>
            <person name="Shintani M."/>
            <person name="Hosoyama A."/>
            <person name="Ohji S."/>
            <person name="Tsuchikane K."/>
            <person name="Takarada H."/>
            <person name="Yamazoe A."/>
            <person name="Fujita N."/>
            <person name="Nojiri H."/>
        </authorList>
    </citation>
    <scope>NUCLEOTIDE SEQUENCE [LARGE SCALE GENOMIC DNA]</scope>
    <source>
        <strain evidence="5 6">NBRC 106553</strain>
    </source>
</reference>
<dbReference type="EMBL" id="AP013068">
    <property type="protein sequence ID" value="BAN48272.1"/>
    <property type="molecule type" value="Genomic_DNA"/>
</dbReference>
<dbReference type="Pfam" id="PF12833">
    <property type="entry name" value="HTH_18"/>
    <property type="match status" value="1"/>
</dbReference>
<dbReference type="PROSITE" id="PS01124">
    <property type="entry name" value="HTH_ARAC_FAMILY_2"/>
    <property type="match status" value="1"/>
</dbReference>
<evidence type="ECO:0000313" key="5">
    <source>
        <dbReference type="EMBL" id="BAN48272.1"/>
    </source>
</evidence>
<evidence type="ECO:0000313" key="6">
    <source>
        <dbReference type="Proteomes" id="UP000015503"/>
    </source>
</evidence>
<dbReference type="PANTHER" id="PTHR47894:SF1">
    <property type="entry name" value="HTH-TYPE TRANSCRIPTIONAL REGULATOR VQSM"/>
    <property type="match status" value="1"/>
</dbReference>
<evidence type="ECO:0000259" key="4">
    <source>
        <dbReference type="PROSITE" id="PS01124"/>
    </source>
</evidence>
<dbReference type="GO" id="GO:0000976">
    <property type="term" value="F:transcription cis-regulatory region binding"/>
    <property type="evidence" value="ECO:0007669"/>
    <property type="project" value="TreeGrafter"/>
</dbReference>
<dbReference type="AlphaFoldDB" id="S6AER4"/>
<dbReference type="Gene3D" id="1.10.10.60">
    <property type="entry name" value="Homeodomain-like"/>
    <property type="match status" value="1"/>
</dbReference>
<dbReference type="Proteomes" id="UP000015503">
    <property type="component" value="Chromosome"/>
</dbReference>
<accession>S6AER4</accession>
<gene>
    <name evidence="5" type="ORF">PCA10_25400</name>
</gene>
<evidence type="ECO:0000256" key="3">
    <source>
        <dbReference type="ARBA" id="ARBA00023163"/>
    </source>
</evidence>
<feature type="domain" description="HTH araC/xylS-type" evidence="4">
    <location>
        <begin position="237"/>
        <end position="335"/>
    </location>
</feature>
<dbReference type="InterPro" id="IPR018060">
    <property type="entry name" value="HTH_AraC"/>
</dbReference>
<dbReference type="HOGENOM" id="CLU_047522_1_2_6"/>
<evidence type="ECO:0000256" key="2">
    <source>
        <dbReference type="ARBA" id="ARBA00023125"/>
    </source>
</evidence>
<dbReference type="PRINTS" id="PR00032">
    <property type="entry name" value="HTHARAC"/>
</dbReference>
<dbReference type="OrthoDB" id="5740883at2"/>